<dbReference type="OrthoDB" id="6433553at2759"/>
<reference evidence="2" key="1">
    <citation type="submission" date="2020-08" db="EMBL/GenBank/DDBJ databases">
        <title>Multicomponent nature underlies the extraordinary mechanical properties of spider dragline silk.</title>
        <authorList>
            <person name="Kono N."/>
            <person name="Nakamura H."/>
            <person name="Mori M."/>
            <person name="Yoshida Y."/>
            <person name="Ohtoshi R."/>
            <person name="Malay A.D."/>
            <person name="Moran D.A.P."/>
            <person name="Tomita M."/>
            <person name="Numata K."/>
            <person name="Arakawa K."/>
        </authorList>
    </citation>
    <scope>NUCLEOTIDE SEQUENCE</scope>
</reference>
<protein>
    <submittedName>
        <fullName evidence="2">Integrase catalytic domain-containing protein</fullName>
    </submittedName>
</protein>
<evidence type="ECO:0000259" key="1">
    <source>
        <dbReference type="Pfam" id="PF18701"/>
    </source>
</evidence>
<name>A0A8X7CDE4_9ARAC</name>
<dbReference type="Proteomes" id="UP000886998">
    <property type="component" value="Unassembled WGS sequence"/>
</dbReference>
<evidence type="ECO:0000313" key="3">
    <source>
        <dbReference type="Proteomes" id="UP000886998"/>
    </source>
</evidence>
<feature type="domain" description="DUF5641" evidence="1">
    <location>
        <begin position="21"/>
        <end position="71"/>
    </location>
</feature>
<comment type="caution">
    <text evidence="2">The sequence shown here is derived from an EMBL/GenBank/DDBJ whole genome shotgun (WGS) entry which is preliminary data.</text>
</comment>
<dbReference type="EMBL" id="BMAV01013298">
    <property type="protein sequence ID" value="GFY60829.1"/>
    <property type="molecule type" value="Genomic_DNA"/>
</dbReference>
<evidence type="ECO:0000313" key="2">
    <source>
        <dbReference type="EMBL" id="GFY60829.1"/>
    </source>
</evidence>
<accession>A0A8X7CDE4</accession>
<gene>
    <name evidence="2" type="primary">X975_18538</name>
    <name evidence="2" type="ORF">TNIN_171131</name>
</gene>
<proteinExistence type="predicted"/>
<keyword evidence="3" id="KW-1185">Reference proteome</keyword>
<organism evidence="2 3">
    <name type="scientific">Trichonephila inaurata madagascariensis</name>
    <dbReference type="NCBI Taxonomy" id="2747483"/>
    <lineage>
        <taxon>Eukaryota</taxon>
        <taxon>Metazoa</taxon>
        <taxon>Ecdysozoa</taxon>
        <taxon>Arthropoda</taxon>
        <taxon>Chelicerata</taxon>
        <taxon>Arachnida</taxon>
        <taxon>Araneae</taxon>
        <taxon>Araneomorphae</taxon>
        <taxon>Entelegynae</taxon>
        <taxon>Araneoidea</taxon>
        <taxon>Nephilidae</taxon>
        <taxon>Trichonephila</taxon>
        <taxon>Trichonephila inaurata</taxon>
    </lineage>
</organism>
<sequence length="82" mass="9276">MWSKKHLLQWRTFHQVGGVPNSSKIKIGDVLLLQEDVTPQHTWKRARVEELILGCGEKVRTSVLRTNGRTSPNLCSRLSPVG</sequence>
<dbReference type="Pfam" id="PF18701">
    <property type="entry name" value="DUF5641"/>
    <property type="match status" value="1"/>
</dbReference>
<dbReference type="InterPro" id="IPR040676">
    <property type="entry name" value="DUF5641"/>
</dbReference>
<dbReference type="AlphaFoldDB" id="A0A8X7CDE4"/>